<sequence>VVLLFLCSSHLGYPSQQAGMGFMTGSWGTYLVVLTGCLVFSGAISLGIRFAALGKPKLSARDRDRPSTTK</sequence>
<dbReference type="EMBL" id="UINC01101060">
    <property type="protein sequence ID" value="SVC61586.1"/>
    <property type="molecule type" value="Genomic_DNA"/>
</dbReference>
<protein>
    <submittedName>
        <fullName evidence="2">Uncharacterized protein</fullName>
    </submittedName>
</protein>
<evidence type="ECO:0000313" key="2">
    <source>
        <dbReference type="EMBL" id="SVC61586.1"/>
    </source>
</evidence>
<accession>A0A382NKG7</accession>
<reference evidence="2" key="1">
    <citation type="submission" date="2018-05" db="EMBL/GenBank/DDBJ databases">
        <authorList>
            <person name="Lanie J.A."/>
            <person name="Ng W.-L."/>
            <person name="Kazmierczak K.M."/>
            <person name="Andrzejewski T.M."/>
            <person name="Davidsen T.M."/>
            <person name="Wayne K.J."/>
            <person name="Tettelin H."/>
            <person name="Glass J.I."/>
            <person name="Rusch D."/>
            <person name="Podicherti R."/>
            <person name="Tsui H.-C.T."/>
            <person name="Winkler M.E."/>
        </authorList>
    </citation>
    <scope>NUCLEOTIDE SEQUENCE</scope>
</reference>
<keyword evidence="1" id="KW-0812">Transmembrane</keyword>
<keyword evidence="1" id="KW-0472">Membrane</keyword>
<feature type="non-terminal residue" evidence="2">
    <location>
        <position position="70"/>
    </location>
</feature>
<gene>
    <name evidence="2" type="ORF">METZ01_LOCUS314440</name>
</gene>
<proteinExistence type="predicted"/>
<evidence type="ECO:0000256" key="1">
    <source>
        <dbReference type="SAM" id="Phobius"/>
    </source>
</evidence>
<feature type="transmembrane region" description="Helical" evidence="1">
    <location>
        <begin position="27"/>
        <end position="52"/>
    </location>
</feature>
<keyword evidence="1" id="KW-1133">Transmembrane helix</keyword>
<dbReference type="AlphaFoldDB" id="A0A382NKG7"/>
<feature type="non-terminal residue" evidence="2">
    <location>
        <position position="1"/>
    </location>
</feature>
<name>A0A382NKG7_9ZZZZ</name>
<organism evidence="2">
    <name type="scientific">marine metagenome</name>
    <dbReference type="NCBI Taxonomy" id="408172"/>
    <lineage>
        <taxon>unclassified sequences</taxon>
        <taxon>metagenomes</taxon>
        <taxon>ecological metagenomes</taxon>
    </lineage>
</organism>